<proteinExistence type="predicted"/>
<keyword evidence="1" id="KW-1133">Transmembrane helix</keyword>
<reference evidence="2 3" key="1">
    <citation type="journal article" date="2019" name="Nat. Microbiol.">
        <title>Mediterranean grassland soil C-N compound turnover is dependent on rainfall and depth, and is mediated by genomically divergent microorganisms.</title>
        <authorList>
            <person name="Diamond S."/>
            <person name="Andeer P.F."/>
            <person name="Li Z."/>
            <person name="Crits-Christoph A."/>
            <person name="Burstein D."/>
            <person name="Anantharaman K."/>
            <person name="Lane K.R."/>
            <person name="Thomas B.C."/>
            <person name="Pan C."/>
            <person name="Northen T.R."/>
            <person name="Banfield J.F."/>
        </authorList>
    </citation>
    <scope>NUCLEOTIDE SEQUENCE [LARGE SCALE GENOMIC DNA]</scope>
    <source>
        <strain evidence="2">NP_5</strain>
    </source>
</reference>
<feature type="transmembrane region" description="Helical" evidence="1">
    <location>
        <begin position="21"/>
        <end position="41"/>
    </location>
</feature>
<keyword evidence="1" id="KW-0812">Transmembrane</keyword>
<dbReference type="EMBL" id="VBAM01000174">
    <property type="protein sequence ID" value="TMJ12821.1"/>
    <property type="molecule type" value="Genomic_DNA"/>
</dbReference>
<protein>
    <submittedName>
        <fullName evidence="2">Uncharacterized protein</fullName>
    </submittedName>
</protein>
<evidence type="ECO:0000313" key="3">
    <source>
        <dbReference type="Proteomes" id="UP000320393"/>
    </source>
</evidence>
<gene>
    <name evidence="2" type="ORF">E6H02_05620</name>
</gene>
<name>A0A537LXT1_9BACT</name>
<evidence type="ECO:0000256" key="1">
    <source>
        <dbReference type="SAM" id="Phobius"/>
    </source>
</evidence>
<comment type="caution">
    <text evidence="2">The sequence shown here is derived from an EMBL/GenBank/DDBJ whole genome shotgun (WGS) entry which is preliminary data.</text>
</comment>
<accession>A0A537LXT1</accession>
<dbReference type="SUPFAM" id="SSF159245">
    <property type="entry name" value="AttH-like"/>
    <property type="match status" value="1"/>
</dbReference>
<dbReference type="Proteomes" id="UP000320393">
    <property type="component" value="Unassembled WGS sequence"/>
</dbReference>
<sequence length="500" mass="52749">MTRLAWFLAWRSLWDRPVRTLLLLGGYGIGVAVMIALLSVGEALLAQARDRDLVAGGDLVLLPEGVDPTVLKVNGVTDLDFTIQQAEFIVREVLNGPRFGPEVAAVAPQIDARQVYVRSRGEVRAAIASAGIPSLDQAAHATGAVAGASDTGADRAWIAPAGAAVLDRLDRFHEPPAAVSRAWAEWDYFNFVDPATGAYGYLTILAGGEGRGAVLLRLRRPGHPADDLVLRAAIHRGDLSFTSASQRVGPARVWNDAGRYRITVSAPEVHADLRLAPDPRSYLPPAEVAGGGGVSGYVVPVVHGWMDGQIRTAHTALQLAHVPAYHDHNWGTWGGVTWEWGEAAGAGGAALYGGLHVAGMDAAASIGRPPVLFVWEAERHDGRTAPGGFLGAFAVQAIHYTAWHPGPVVSGRRVSVPGAITVEGEAGPDRMRLEIRVRDALASVPAEASPAGPPPDGRSQTPRVAFLQLRGNAQVRGTVDGRSVAFSGNAAAETFVPVER</sequence>
<dbReference type="AlphaFoldDB" id="A0A537LXT1"/>
<organism evidence="2 3">
    <name type="scientific">Candidatus Segetimicrobium genomatis</name>
    <dbReference type="NCBI Taxonomy" id="2569760"/>
    <lineage>
        <taxon>Bacteria</taxon>
        <taxon>Bacillati</taxon>
        <taxon>Candidatus Sysuimicrobiota</taxon>
        <taxon>Candidatus Sysuimicrobiia</taxon>
        <taxon>Candidatus Sysuimicrobiales</taxon>
        <taxon>Candidatus Segetimicrobiaceae</taxon>
        <taxon>Candidatus Segetimicrobium</taxon>
    </lineage>
</organism>
<keyword evidence="1" id="KW-0472">Membrane</keyword>
<evidence type="ECO:0000313" key="2">
    <source>
        <dbReference type="EMBL" id="TMJ12821.1"/>
    </source>
</evidence>